<reference evidence="2 3" key="1">
    <citation type="submission" date="2021-02" db="EMBL/GenBank/DDBJ databases">
        <title>Streptomyces spirodelae sp. nov., isolated from duckweed.</title>
        <authorList>
            <person name="Saimee Y."/>
            <person name="Duangmal K."/>
        </authorList>
    </citation>
    <scope>NUCLEOTIDE SEQUENCE [LARGE SCALE GENOMIC DNA]</scope>
    <source>
        <strain evidence="2 3">DW4-2</strain>
    </source>
</reference>
<accession>A0ABS3X1J8</accession>
<dbReference type="EMBL" id="JAFFZN010000032">
    <property type="protein sequence ID" value="MBO8189255.1"/>
    <property type="molecule type" value="Genomic_DNA"/>
</dbReference>
<dbReference type="RefSeq" id="WP_209268022.1">
    <property type="nucleotide sequence ID" value="NZ_JAFFZN010000032.1"/>
</dbReference>
<keyword evidence="3" id="KW-1185">Reference proteome</keyword>
<gene>
    <name evidence="2" type="ORF">JW592_27945</name>
</gene>
<dbReference type="Proteomes" id="UP001518976">
    <property type="component" value="Unassembled WGS sequence"/>
</dbReference>
<feature type="compositionally biased region" description="Basic and acidic residues" evidence="1">
    <location>
        <begin position="226"/>
        <end position="235"/>
    </location>
</feature>
<comment type="caution">
    <text evidence="2">The sequence shown here is derived from an EMBL/GenBank/DDBJ whole genome shotgun (WGS) entry which is preliminary data.</text>
</comment>
<sequence>MALVGVILLLVGVLVGVLTGGGSDSGARKEDDAGPSHGPAEPSEPAGSSEGDHTPESWVNLPEGMAEMNGLPVKFPRTDTGAVAAAVASNRAGWSMDEDEIRRGMETYGDPSAEKEGDSQETKAAAVAYLAQKARQMAGVPAKGPVPDGVSLSGVPIGVQWKTLSADRVRVFVLTRVTSKAGEGEKTRTRLMAVPSEAIWTAGDWKLTKPQEEIDRSEVPDPADLGTKKFSREGWKALQEASSR</sequence>
<proteinExistence type="predicted"/>
<name>A0ABS3X1J8_9ACTN</name>
<evidence type="ECO:0000313" key="2">
    <source>
        <dbReference type="EMBL" id="MBO8189255.1"/>
    </source>
</evidence>
<evidence type="ECO:0000256" key="1">
    <source>
        <dbReference type="SAM" id="MobiDB-lite"/>
    </source>
</evidence>
<protein>
    <submittedName>
        <fullName evidence="2">Uncharacterized protein</fullName>
    </submittedName>
</protein>
<evidence type="ECO:0000313" key="3">
    <source>
        <dbReference type="Proteomes" id="UP001518976"/>
    </source>
</evidence>
<feature type="region of interest" description="Disordered" evidence="1">
    <location>
        <begin position="21"/>
        <end position="60"/>
    </location>
</feature>
<feature type="region of interest" description="Disordered" evidence="1">
    <location>
        <begin position="211"/>
        <end position="244"/>
    </location>
</feature>
<organism evidence="2 3">
    <name type="scientific">Streptomyces spirodelae</name>
    <dbReference type="NCBI Taxonomy" id="2812904"/>
    <lineage>
        <taxon>Bacteria</taxon>
        <taxon>Bacillati</taxon>
        <taxon>Actinomycetota</taxon>
        <taxon>Actinomycetes</taxon>
        <taxon>Kitasatosporales</taxon>
        <taxon>Streptomycetaceae</taxon>
        <taxon>Streptomyces</taxon>
    </lineage>
</organism>